<dbReference type="AlphaFoldDB" id="A0AB38P9F4"/>
<name>A0AB38P9F4_9ENTR</name>
<evidence type="ECO:0000313" key="1">
    <source>
        <dbReference type="EMBL" id="TKK22988.1"/>
    </source>
</evidence>
<protein>
    <submittedName>
        <fullName evidence="1">Transporter</fullName>
    </submittedName>
</protein>
<dbReference type="RefSeq" id="WP_137271791.1">
    <property type="nucleotide sequence ID" value="NZ_QGAL01000001.1"/>
</dbReference>
<dbReference type="Proteomes" id="UP000306327">
    <property type="component" value="Unassembled WGS sequence"/>
</dbReference>
<accession>A0AB38P9F4</accession>
<dbReference type="Pfam" id="PF13557">
    <property type="entry name" value="Phenol_MetA_deg"/>
    <property type="match status" value="1"/>
</dbReference>
<dbReference type="InterPro" id="IPR025737">
    <property type="entry name" value="FApF"/>
</dbReference>
<organism evidence="1 2">
    <name type="scientific">Enterobacter cancerogenus</name>
    <dbReference type="NCBI Taxonomy" id="69218"/>
    <lineage>
        <taxon>Bacteria</taxon>
        <taxon>Pseudomonadati</taxon>
        <taxon>Pseudomonadota</taxon>
        <taxon>Gammaproteobacteria</taxon>
        <taxon>Enterobacterales</taxon>
        <taxon>Enterobacteriaceae</taxon>
        <taxon>Enterobacter</taxon>
        <taxon>Enterobacter cloacae complex</taxon>
    </lineage>
</organism>
<gene>
    <name evidence="1" type="ORF">EcCFBP13530_02165</name>
</gene>
<reference evidence="1 2" key="1">
    <citation type="journal article" date="2019" name="Sci. Rep.">
        <title>Differences in resource use lead to coexistence of seed-transmitted microbial populations.</title>
        <authorList>
            <person name="Torres-Cortes G."/>
            <person name="Garcia B.J."/>
            <person name="Compant S."/>
            <person name="Rezki S."/>
            <person name="Jones P."/>
            <person name="Preveaux A."/>
            <person name="Briand M."/>
            <person name="Roulet A."/>
            <person name="Bouchez O."/>
            <person name="Jacobson D."/>
            <person name="Barret M."/>
        </authorList>
    </citation>
    <scope>NUCLEOTIDE SEQUENCE [LARGE SCALE GENOMIC DNA]</scope>
    <source>
        <strain evidence="1 2">CFBP13530</strain>
    </source>
</reference>
<proteinExistence type="predicted"/>
<dbReference type="EMBL" id="QGAL01000001">
    <property type="protein sequence ID" value="TKK22988.1"/>
    <property type="molecule type" value="Genomic_DNA"/>
</dbReference>
<evidence type="ECO:0000313" key="2">
    <source>
        <dbReference type="Proteomes" id="UP000306327"/>
    </source>
</evidence>
<comment type="caution">
    <text evidence="1">The sequence shown here is derived from an EMBL/GenBank/DDBJ whole genome shotgun (WGS) entry which is preliminary data.</text>
</comment>
<sequence>MRSSSKSLIVALIVLLCGLLLILLPLVAKADNARDWQNLPKDKNLIFGYYNNVKSNTDISSALPVDGVNVDADVYIFRYARTFDIDGRISAIQIIQPYASVSASLDNSRYFTGSLEHENIGDTQVIFAHNLFGAPALSEEQFRQWKPETFLSAAFWLTLPTGDYDRNNTINIGANRWGFKPELAFGTPVGHSWIELNSWINFYTDNKEYQQNSRLEQRPLYALEGHWSYSLSPAFWLSLDGSWAKGGETRVDGVLQDDEQENVLLGGTVGFMLSPHFGGMVAYTDTVDRREGSPDIATWTFRLQYLW</sequence>